<keyword evidence="5" id="KW-1185">Reference proteome</keyword>
<dbReference type="PANTHER" id="PTHR33495">
    <property type="entry name" value="ANTI-SIGMA FACTOR ANTAGONIST TM_1081-RELATED-RELATED"/>
    <property type="match status" value="1"/>
</dbReference>
<dbReference type="AlphaFoldDB" id="A0A5C4S7K8"/>
<organism evidence="4 5">
    <name type="scientific">Chlorobaculum thiosulfatiphilum</name>
    <name type="common">Chlorobium limicola f.sp. thiosulfatophilum</name>
    <dbReference type="NCBI Taxonomy" id="115852"/>
    <lineage>
        <taxon>Bacteria</taxon>
        <taxon>Pseudomonadati</taxon>
        <taxon>Chlorobiota</taxon>
        <taxon>Chlorobiia</taxon>
        <taxon>Chlorobiales</taxon>
        <taxon>Chlorobiaceae</taxon>
        <taxon>Chlorobaculum</taxon>
    </lineage>
</organism>
<dbReference type="PANTHER" id="PTHR33495:SF2">
    <property type="entry name" value="ANTI-SIGMA FACTOR ANTAGONIST TM_1081-RELATED"/>
    <property type="match status" value="1"/>
</dbReference>
<dbReference type="Pfam" id="PF01740">
    <property type="entry name" value="STAS"/>
    <property type="match status" value="1"/>
</dbReference>
<evidence type="ECO:0000313" key="5">
    <source>
        <dbReference type="Proteomes" id="UP000308271"/>
    </source>
</evidence>
<dbReference type="Proteomes" id="UP000308271">
    <property type="component" value="Unassembled WGS sequence"/>
</dbReference>
<reference evidence="4 5" key="1">
    <citation type="submission" date="2019-05" db="EMBL/GenBank/DDBJ databases">
        <title>Draft Whole-Genome sequence of the green sulfur bacterium Chlorobaculum thiosulfatiphilum DSM 249.</title>
        <authorList>
            <person name="Meyer T.E."/>
            <person name="Kyndt J.A."/>
        </authorList>
    </citation>
    <scope>NUCLEOTIDE SEQUENCE [LARGE SCALE GENOMIC DNA]</scope>
    <source>
        <strain evidence="4 5">DSM 249</strain>
    </source>
</reference>
<name>A0A5C4S7K8_CHLTI</name>
<accession>A0A5C4S7K8</accession>
<dbReference type="InterPro" id="IPR036513">
    <property type="entry name" value="STAS_dom_sf"/>
</dbReference>
<dbReference type="Gene3D" id="3.30.750.24">
    <property type="entry name" value="STAS domain"/>
    <property type="match status" value="1"/>
</dbReference>
<evidence type="ECO:0000256" key="2">
    <source>
        <dbReference type="RuleBase" id="RU003749"/>
    </source>
</evidence>
<comment type="similarity">
    <text evidence="1 2">Belongs to the anti-sigma-factor antagonist family.</text>
</comment>
<dbReference type="InterPro" id="IPR002645">
    <property type="entry name" value="STAS_dom"/>
</dbReference>
<proteinExistence type="inferred from homology"/>
<dbReference type="PROSITE" id="PS50801">
    <property type="entry name" value="STAS"/>
    <property type="match status" value="1"/>
</dbReference>
<feature type="domain" description="STAS" evidence="3">
    <location>
        <begin position="1"/>
        <end position="108"/>
    </location>
</feature>
<gene>
    <name evidence="4" type="ORF">FGF66_05035</name>
</gene>
<dbReference type="RefSeq" id="WP_139456603.1">
    <property type="nucleotide sequence ID" value="NZ_VDCH01000007.1"/>
</dbReference>
<evidence type="ECO:0000313" key="4">
    <source>
        <dbReference type="EMBL" id="TNJ39295.1"/>
    </source>
</evidence>
<comment type="caution">
    <text evidence="4">The sequence shown here is derived from an EMBL/GenBank/DDBJ whole genome shotgun (WGS) entry which is preliminary data.</text>
</comment>
<evidence type="ECO:0000256" key="1">
    <source>
        <dbReference type="ARBA" id="ARBA00009013"/>
    </source>
</evidence>
<dbReference type="EMBL" id="VDCH01000007">
    <property type="protein sequence ID" value="TNJ39295.1"/>
    <property type="molecule type" value="Genomic_DNA"/>
</dbReference>
<dbReference type="OrthoDB" id="1493620at2"/>
<protein>
    <recommendedName>
        <fullName evidence="2">Anti-sigma factor antagonist</fullName>
    </recommendedName>
</protein>
<evidence type="ECO:0000259" key="3">
    <source>
        <dbReference type="PROSITE" id="PS50801"/>
    </source>
</evidence>
<dbReference type="CDD" id="cd07043">
    <property type="entry name" value="STAS_anti-anti-sigma_factors"/>
    <property type="match status" value="1"/>
</dbReference>
<dbReference type="InterPro" id="IPR003658">
    <property type="entry name" value="Anti-sigma_ant"/>
</dbReference>
<sequence>MIITETSANGIVIVALEGNLDALSAPKLRGSPPVADPKTAIVLDLEKVDFMDSSGLGAIVGAAREKDDPACGIVLSCMNDKVRRTFETTNAQRLFHIFDDTAAAVDFAATRQIART</sequence>
<dbReference type="SUPFAM" id="SSF52091">
    <property type="entry name" value="SpoIIaa-like"/>
    <property type="match status" value="1"/>
</dbReference>
<dbReference type="GO" id="GO:0043856">
    <property type="term" value="F:anti-sigma factor antagonist activity"/>
    <property type="evidence" value="ECO:0007669"/>
    <property type="project" value="InterPro"/>
</dbReference>
<dbReference type="NCBIfam" id="TIGR00377">
    <property type="entry name" value="ant_ant_sig"/>
    <property type="match status" value="1"/>
</dbReference>